<organism evidence="2">
    <name type="scientific">Nothobranchius rachovii</name>
    <name type="common">bluefin notho</name>
    <dbReference type="NCBI Taxonomy" id="451742"/>
    <lineage>
        <taxon>Eukaryota</taxon>
        <taxon>Metazoa</taxon>
        <taxon>Chordata</taxon>
        <taxon>Craniata</taxon>
        <taxon>Vertebrata</taxon>
        <taxon>Euteleostomi</taxon>
        <taxon>Actinopterygii</taxon>
        <taxon>Neopterygii</taxon>
        <taxon>Teleostei</taxon>
        <taxon>Neoteleostei</taxon>
        <taxon>Acanthomorphata</taxon>
        <taxon>Ovalentaria</taxon>
        <taxon>Atherinomorphae</taxon>
        <taxon>Cyprinodontiformes</taxon>
        <taxon>Nothobranchiidae</taxon>
        <taxon>Nothobranchius</taxon>
    </lineage>
</organism>
<accession>A0A1A8NFZ4</accession>
<reference evidence="2" key="2">
    <citation type="submission" date="2016-06" db="EMBL/GenBank/DDBJ databases">
        <title>The genome of a short-lived fish provides insights into sex chromosome evolution and the genetic control of aging.</title>
        <authorList>
            <person name="Reichwald K."/>
            <person name="Felder M."/>
            <person name="Petzold A."/>
            <person name="Koch P."/>
            <person name="Groth M."/>
            <person name="Platzer M."/>
        </authorList>
    </citation>
    <scope>NUCLEOTIDE SEQUENCE</scope>
    <source>
        <tissue evidence="2">Brain</tissue>
    </source>
</reference>
<name>A0A1A8NFZ4_9TELE</name>
<dbReference type="EMBL" id="HAEH01001976">
    <property type="protein sequence ID" value="SBR67978.1"/>
    <property type="molecule type" value="Transcribed_RNA"/>
</dbReference>
<feature type="non-terminal residue" evidence="2">
    <location>
        <position position="1"/>
    </location>
</feature>
<protein>
    <submittedName>
        <fullName evidence="2">Gypsy retrotransposon integrase 1</fullName>
    </submittedName>
</protein>
<evidence type="ECO:0000313" key="2">
    <source>
        <dbReference type="EMBL" id="SBR67978.1"/>
    </source>
</evidence>
<evidence type="ECO:0000256" key="1">
    <source>
        <dbReference type="SAM" id="MobiDB-lite"/>
    </source>
</evidence>
<reference evidence="2" key="1">
    <citation type="submission" date="2016-05" db="EMBL/GenBank/DDBJ databases">
        <authorList>
            <person name="Lavstsen T."/>
            <person name="Jespersen J.S."/>
        </authorList>
    </citation>
    <scope>NUCLEOTIDE SEQUENCE</scope>
    <source>
        <tissue evidence="2">Brain</tissue>
    </source>
</reference>
<feature type="non-terminal residue" evidence="2">
    <location>
        <position position="40"/>
    </location>
</feature>
<proteinExistence type="predicted"/>
<sequence length="40" mass="4292">TCADSDSPPVCAITRARRKKSSKSLGDSVFPLLTDDVTRP</sequence>
<gene>
    <name evidence="2" type="primary">GIN1</name>
</gene>
<feature type="region of interest" description="Disordered" evidence="1">
    <location>
        <begin position="16"/>
        <end position="40"/>
    </location>
</feature>
<dbReference type="AlphaFoldDB" id="A0A1A8NFZ4"/>